<evidence type="ECO:0000256" key="5">
    <source>
        <dbReference type="ARBA" id="ARBA00022705"/>
    </source>
</evidence>
<dbReference type="GO" id="GO:0008408">
    <property type="term" value="F:3'-5' exonuclease activity"/>
    <property type="evidence" value="ECO:0007669"/>
    <property type="project" value="InterPro"/>
</dbReference>
<dbReference type="InterPro" id="IPR004805">
    <property type="entry name" value="DnaE2/DnaE/PolC"/>
</dbReference>
<dbReference type="PANTHER" id="PTHR32294">
    <property type="entry name" value="DNA POLYMERASE III SUBUNIT ALPHA"/>
    <property type="match status" value="1"/>
</dbReference>
<dbReference type="InterPro" id="IPR011708">
    <property type="entry name" value="DNA_pol3_alpha_NTPase_dom"/>
</dbReference>
<dbReference type="AlphaFoldDB" id="A0A2M8CAD7"/>
<dbReference type="Pfam" id="PF14579">
    <property type="entry name" value="HHH_6"/>
    <property type="match status" value="1"/>
</dbReference>
<sequence length="1066" mass="120920">MGELENRLIGQLLERCFKMDMVHLHLHSQYSMQDGLCNLDNLIKKAIKFNMKAMALTDHDGLYGAIQFYKKAKKAGVKPILGCEIRVKNNQKSNQCWHLILLVKDKKGYSNLCQMITEAYLSNPGPIPAIEKNSLAKYSEGIIALSGCKKGEIPFLLAQKKTDQAEKNAYWYQQVFGQENFYLELSFHGLSQEKEVNSKLIKIGQKLGIPVVATNNVHYLEKNQASSQGLLNKIANLGTKERFYHQKLETDEYYFKSPSEMEKLFFQAPQALQNSIEIAAKCNLELNLGQIHLPTYPLPLSYSAPNYLKKLCLEGLKKYYPTPSLKVKNRLTYELKIINQMGFAGYFLIVWDIVCFAKQNNIPVGPGKGSSAGSLVSYLLNITEVDPLKYQLFFERFLNPERIDLPDIDIDFGQLGREQVISYIFKKFGSNRVTHVSTISTYAARSAIRDTGRALGFLPQEINKIAQLMPIFSTPGVIKASLQHLPELKNLPYQQEPLKSLFSFAQIIEGKPRHLSVHASSMIISDQSLSEVVPLEVTNQGEIVSQYEKESIKDLGLLKIDLLGSRSLTVIKKTLEGLKEKNININLNKIPLDDKATFSALQKGKTLGVFQLESSGMSSLLRRLSPSHLNDLIAALSLYRPGPLDSGMTEHYLKRKRGEEEIDYLHPKLEPILKDTYGVILYQEQVIQVVSTFAQLSLGEADLFRRAISSRSPVEMEKQRDNFFKKALNQGNTEEETEKIFNLISKFAHYGFNKAHSTSYALISFVACYLKIHYPAFYLASMLTYGMGYYSSDRYIQEARRFKVKILPPDINKSGAGFTVEEGAIRVGMSKIKSMGEKNLKSILSLREKCKRFNSLYDFCYKTRSSKINQTLIENLIKVGAFDFTTYPRSALLNLLPLTLKEVRKKAQDGAQNKISGDNNSGSTELIAADLIPAYYFSKALQMNLEKEILDLYVSDHSLSKYDKELACFQITKSNQIENINPQKLILMSGILIQVRRQFTQQKQVMAFLLLEDEKGFFEVITFPTAYQKFLNLFHQEVPLLIEGTLSKNDADFKLIARKIVNIDSM</sequence>
<dbReference type="Gene3D" id="3.20.20.140">
    <property type="entry name" value="Metal-dependent hydrolases"/>
    <property type="match status" value="1"/>
</dbReference>
<comment type="caution">
    <text evidence="9">The sequence shown here is derived from an EMBL/GenBank/DDBJ whole genome shotgun (WGS) entry which is preliminary data.</text>
</comment>
<dbReference type="Pfam" id="PF07733">
    <property type="entry name" value="DNA_pol3_alpha"/>
    <property type="match status" value="1"/>
</dbReference>
<dbReference type="Proteomes" id="UP000228560">
    <property type="component" value="Unassembled WGS sequence"/>
</dbReference>
<dbReference type="NCBIfam" id="TIGR00594">
    <property type="entry name" value="polc"/>
    <property type="match status" value="1"/>
</dbReference>
<proteinExistence type="predicted"/>
<protein>
    <recommendedName>
        <fullName evidence="2">DNA polymerase III subunit alpha</fullName>
        <ecNumber evidence="1">2.7.7.7</ecNumber>
    </recommendedName>
</protein>
<evidence type="ECO:0000256" key="4">
    <source>
        <dbReference type="ARBA" id="ARBA00022695"/>
    </source>
</evidence>
<dbReference type="EC" id="2.7.7.7" evidence="1"/>
<keyword evidence="6" id="KW-0239">DNA-directed DNA polymerase</keyword>
<dbReference type="CDD" id="cd04485">
    <property type="entry name" value="DnaE_OBF"/>
    <property type="match status" value="1"/>
</dbReference>
<evidence type="ECO:0000256" key="7">
    <source>
        <dbReference type="ARBA" id="ARBA00049244"/>
    </source>
</evidence>
<dbReference type="GO" id="GO:0003887">
    <property type="term" value="F:DNA-directed DNA polymerase activity"/>
    <property type="evidence" value="ECO:0007669"/>
    <property type="project" value="UniProtKB-KW"/>
</dbReference>
<organism evidence="9 10">
    <name type="scientific">Candidatus Infernicultor aquiphilus</name>
    <dbReference type="NCBI Taxonomy" id="1805029"/>
    <lineage>
        <taxon>Bacteria</taxon>
        <taxon>Pseudomonadati</taxon>
        <taxon>Atribacterota</taxon>
        <taxon>Candidatus Phoenicimicrobiia</taxon>
        <taxon>Candidatus Pheonicimicrobiales</taxon>
        <taxon>Candidatus Phoenicimicrobiaceae</taxon>
        <taxon>Candidatus Infernicultor</taxon>
    </lineage>
</organism>
<dbReference type="CDD" id="cd12113">
    <property type="entry name" value="PHP_PolIIIA_DnaE3"/>
    <property type="match status" value="1"/>
</dbReference>
<dbReference type="SUPFAM" id="SSF89550">
    <property type="entry name" value="PHP domain-like"/>
    <property type="match status" value="1"/>
</dbReference>
<dbReference type="InterPro" id="IPR016195">
    <property type="entry name" value="Pol/histidinol_Pase-like"/>
</dbReference>
<keyword evidence="4" id="KW-0548">Nucleotidyltransferase</keyword>
<dbReference type="GO" id="GO:0006260">
    <property type="term" value="P:DNA replication"/>
    <property type="evidence" value="ECO:0007669"/>
    <property type="project" value="UniProtKB-KW"/>
</dbReference>
<evidence type="ECO:0000313" key="10">
    <source>
        <dbReference type="Proteomes" id="UP000228560"/>
    </source>
</evidence>
<gene>
    <name evidence="9" type="ORF">CO097_06320</name>
</gene>
<dbReference type="EMBL" id="PFTV01000159">
    <property type="protein sequence ID" value="PJB56027.1"/>
    <property type="molecule type" value="Genomic_DNA"/>
</dbReference>
<evidence type="ECO:0000256" key="1">
    <source>
        <dbReference type="ARBA" id="ARBA00012417"/>
    </source>
</evidence>
<dbReference type="Gene3D" id="1.10.10.1600">
    <property type="entry name" value="Bacterial DNA polymerase III alpha subunit, thumb domain"/>
    <property type="match status" value="1"/>
</dbReference>
<accession>A0A2M8CAD7</accession>
<evidence type="ECO:0000256" key="3">
    <source>
        <dbReference type="ARBA" id="ARBA00022679"/>
    </source>
</evidence>
<dbReference type="Pfam" id="PF02811">
    <property type="entry name" value="PHP"/>
    <property type="match status" value="1"/>
</dbReference>
<keyword evidence="5" id="KW-0235">DNA replication</keyword>
<dbReference type="PANTHER" id="PTHR32294:SF0">
    <property type="entry name" value="DNA POLYMERASE III SUBUNIT ALPHA"/>
    <property type="match status" value="1"/>
</dbReference>
<dbReference type="InterPro" id="IPR040982">
    <property type="entry name" value="DNA_pol3_finger"/>
</dbReference>
<dbReference type="SMART" id="SM00481">
    <property type="entry name" value="POLIIIAc"/>
    <property type="match status" value="1"/>
</dbReference>
<evidence type="ECO:0000313" key="9">
    <source>
        <dbReference type="EMBL" id="PJB56027.1"/>
    </source>
</evidence>
<keyword evidence="3" id="KW-0808">Transferase</keyword>
<comment type="catalytic activity">
    <reaction evidence="7">
        <text>DNA(n) + a 2'-deoxyribonucleoside 5'-triphosphate = DNA(n+1) + diphosphate</text>
        <dbReference type="Rhea" id="RHEA:22508"/>
        <dbReference type="Rhea" id="RHEA-COMP:17339"/>
        <dbReference type="Rhea" id="RHEA-COMP:17340"/>
        <dbReference type="ChEBI" id="CHEBI:33019"/>
        <dbReference type="ChEBI" id="CHEBI:61560"/>
        <dbReference type="ChEBI" id="CHEBI:173112"/>
        <dbReference type="EC" id="2.7.7.7"/>
    </reaction>
</comment>
<dbReference type="InterPro" id="IPR041931">
    <property type="entry name" value="DNA_pol3_alpha_thumb_dom"/>
</dbReference>
<evidence type="ECO:0000259" key="8">
    <source>
        <dbReference type="SMART" id="SM00481"/>
    </source>
</evidence>
<feature type="domain" description="Polymerase/histidinol phosphatase N-terminal" evidence="8">
    <location>
        <begin position="22"/>
        <end position="89"/>
    </location>
</feature>
<dbReference type="InterPro" id="IPR003141">
    <property type="entry name" value="Pol/His_phosphatase_N"/>
</dbReference>
<evidence type="ECO:0000256" key="2">
    <source>
        <dbReference type="ARBA" id="ARBA00019114"/>
    </source>
</evidence>
<dbReference type="InterPro" id="IPR004013">
    <property type="entry name" value="PHP_dom"/>
</dbReference>
<dbReference type="InterPro" id="IPR029460">
    <property type="entry name" value="DNAPol_HHH"/>
</dbReference>
<evidence type="ECO:0000256" key="6">
    <source>
        <dbReference type="ARBA" id="ARBA00022932"/>
    </source>
</evidence>
<reference evidence="9 10" key="1">
    <citation type="submission" date="2017-09" db="EMBL/GenBank/DDBJ databases">
        <title>Depth-based differentiation of microbial function through sediment-hosted aquifers and enrichment of novel symbionts in the deep terrestrial subsurface.</title>
        <authorList>
            <person name="Probst A.J."/>
            <person name="Ladd B."/>
            <person name="Jarett J.K."/>
            <person name="Geller-Mcgrath D.E."/>
            <person name="Sieber C.M."/>
            <person name="Emerson J.B."/>
            <person name="Anantharaman K."/>
            <person name="Thomas B.C."/>
            <person name="Malmstrom R."/>
            <person name="Stieglmeier M."/>
            <person name="Klingl A."/>
            <person name="Woyke T."/>
            <person name="Ryan C.M."/>
            <person name="Banfield J.F."/>
        </authorList>
    </citation>
    <scope>NUCLEOTIDE SEQUENCE [LARGE SCALE GENOMIC DNA]</scope>
    <source>
        <strain evidence="9">CG_4_9_14_3_um_filter_33_16</strain>
    </source>
</reference>
<dbReference type="Pfam" id="PF17657">
    <property type="entry name" value="DNA_pol3_finger"/>
    <property type="match status" value="1"/>
</dbReference>
<dbReference type="NCBIfam" id="NF004226">
    <property type="entry name" value="PRK05673.1"/>
    <property type="match status" value="1"/>
</dbReference>
<name>A0A2M8CAD7_9BACT</name>
<dbReference type="Gene3D" id="1.10.150.870">
    <property type="match status" value="1"/>
</dbReference>